<keyword evidence="7" id="KW-0408">Iron</keyword>
<comment type="similarity">
    <text evidence="1">Belongs to the adrenodoxin/putidaredoxin family.</text>
</comment>
<evidence type="ECO:0000256" key="9">
    <source>
        <dbReference type="ARBA" id="ARBA00034078"/>
    </source>
</evidence>
<evidence type="ECO:0000256" key="1">
    <source>
        <dbReference type="ARBA" id="ARBA00010914"/>
    </source>
</evidence>
<keyword evidence="3" id="KW-0813">Transport</keyword>
<organism evidence="13 14">
    <name type="scientific">Prototheca wickerhamii</name>
    <dbReference type="NCBI Taxonomy" id="3111"/>
    <lineage>
        <taxon>Eukaryota</taxon>
        <taxon>Viridiplantae</taxon>
        <taxon>Chlorophyta</taxon>
        <taxon>core chlorophytes</taxon>
        <taxon>Trebouxiophyceae</taxon>
        <taxon>Chlorellales</taxon>
        <taxon>Chlorellaceae</taxon>
        <taxon>Prototheca</taxon>
    </lineage>
</organism>
<dbReference type="CDD" id="cd00207">
    <property type="entry name" value="fer2"/>
    <property type="match status" value="1"/>
</dbReference>
<dbReference type="InterPro" id="IPR018298">
    <property type="entry name" value="Adrenodoxin_Fe-S_BS"/>
</dbReference>
<keyword evidence="6" id="KW-0249">Electron transport</keyword>
<reference evidence="13" key="1">
    <citation type="submission" date="2021-01" db="EMBL/GenBank/DDBJ databases">
        <authorList>
            <person name="Eckstrom K.M.E."/>
        </authorList>
    </citation>
    <scope>NUCLEOTIDE SEQUENCE</scope>
    <source>
        <strain evidence="13">UVCC 0001</strain>
    </source>
</reference>
<dbReference type="PRINTS" id="PR00355">
    <property type="entry name" value="ADRENODOXIN"/>
</dbReference>
<evidence type="ECO:0000256" key="7">
    <source>
        <dbReference type="ARBA" id="ARBA00023004"/>
    </source>
</evidence>
<dbReference type="InterPro" id="IPR036010">
    <property type="entry name" value="2Fe-2S_ferredoxin-like_sf"/>
</dbReference>
<feature type="coiled-coil region" evidence="10">
    <location>
        <begin position="40"/>
        <end position="67"/>
    </location>
</feature>
<keyword evidence="8" id="KW-0411">Iron-sulfur</keyword>
<feature type="region of interest" description="Disordered" evidence="11">
    <location>
        <begin position="137"/>
        <end position="179"/>
    </location>
</feature>
<comment type="caution">
    <text evidence="13">The sequence shown here is derived from an EMBL/GenBank/DDBJ whole genome shotgun (WGS) entry which is preliminary data.</text>
</comment>
<evidence type="ECO:0000256" key="3">
    <source>
        <dbReference type="ARBA" id="ARBA00022448"/>
    </source>
</evidence>
<evidence type="ECO:0000313" key="13">
    <source>
        <dbReference type="EMBL" id="KAK2076977.1"/>
    </source>
</evidence>
<dbReference type="InterPro" id="IPR012675">
    <property type="entry name" value="Beta-grasp_dom_sf"/>
</dbReference>
<gene>
    <name evidence="13" type="ORF">QBZ16_005205</name>
</gene>
<dbReference type="EMBL" id="JASFZW010000008">
    <property type="protein sequence ID" value="KAK2076977.1"/>
    <property type="molecule type" value="Genomic_DNA"/>
</dbReference>
<keyword evidence="4" id="KW-0001">2Fe-2S</keyword>
<feature type="domain" description="2Fe-2S ferredoxin-type" evidence="12">
    <location>
        <begin position="300"/>
        <end position="409"/>
    </location>
</feature>
<evidence type="ECO:0000256" key="8">
    <source>
        <dbReference type="ARBA" id="ARBA00023014"/>
    </source>
</evidence>
<dbReference type="PROSITE" id="PS51085">
    <property type="entry name" value="2FE2S_FER_2"/>
    <property type="match status" value="1"/>
</dbReference>
<dbReference type="Pfam" id="PF00111">
    <property type="entry name" value="Fer2"/>
    <property type="match status" value="1"/>
</dbReference>
<dbReference type="GO" id="GO:0009055">
    <property type="term" value="F:electron transfer activity"/>
    <property type="evidence" value="ECO:0007669"/>
    <property type="project" value="TreeGrafter"/>
</dbReference>
<evidence type="ECO:0000256" key="6">
    <source>
        <dbReference type="ARBA" id="ARBA00022982"/>
    </source>
</evidence>
<dbReference type="PROSITE" id="PS00814">
    <property type="entry name" value="ADX"/>
    <property type="match status" value="1"/>
</dbReference>
<dbReference type="Gene3D" id="3.10.20.30">
    <property type="match status" value="1"/>
</dbReference>
<dbReference type="PANTHER" id="PTHR23426:SF72">
    <property type="entry name" value="2FE-2S FERREDOXIN-TYPE DOMAIN-CONTAINING PROTEIN"/>
    <property type="match status" value="1"/>
</dbReference>
<evidence type="ECO:0000256" key="11">
    <source>
        <dbReference type="SAM" id="MobiDB-lite"/>
    </source>
</evidence>
<sequence>MIRNSDLDLPRASAQATLPADHDALDAQTNKASALNQEVRARALARLQSLQRDLERLVAHVKAHLQAEVAAVAALSSLCRPTERRDDDSGGGSTQRWAAMSLVPGCLAAERQGAVGALESAAGSAQALLGRVRAARRGVTDEPPAPRPGLDKARKAMQAARQAHQSAKERAGPAEDAENDPWVTEGRLLLAWRALAQAIAAERTQVEDFSDNVLTLESERDQLFLDVLGAIDRAYRLDGAAIKHQADQLARAVHATLGTLCCEPRDGGLVVRRGPLELWDQKRGAWLPGRYVLTRMRFRTRVSITFADEKDGSETTVRVPTGLSLMEVAHSNDIDLECRRGACEGSLACSTCHVIVEDQDQFDQLPEASDDENDMLDLAFGLTDTSRLGCQIITTKELDGLRVRIPSATRNFAVDGFVPKPH</sequence>
<dbReference type="InterPro" id="IPR001041">
    <property type="entry name" value="2Fe-2S_ferredoxin-type"/>
</dbReference>
<keyword evidence="5" id="KW-0479">Metal-binding</keyword>
<dbReference type="SUPFAM" id="SSF54292">
    <property type="entry name" value="2Fe-2S ferredoxin-like"/>
    <property type="match status" value="1"/>
</dbReference>
<keyword evidence="10" id="KW-0175">Coiled coil</keyword>
<proteinExistence type="inferred from homology"/>
<dbReference type="Proteomes" id="UP001255856">
    <property type="component" value="Unassembled WGS sequence"/>
</dbReference>
<dbReference type="PANTHER" id="PTHR23426">
    <property type="entry name" value="FERREDOXIN/ADRENODOXIN"/>
    <property type="match status" value="1"/>
</dbReference>
<evidence type="ECO:0000259" key="12">
    <source>
        <dbReference type="PROSITE" id="PS51085"/>
    </source>
</evidence>
<evidence type="ECO:0000256" key="10">
    <source>
        <dbReference type="SAM" id="Coils"/>
    </source>
</evidence>
<comment type="cofactor">
    <cofactor evidence="9">
        <name>[2Fe-2S] cluster</name>
        <dbReference type="ChEBI" id="CHEBI:190135"/>
    </cofactor>
</comment>
<dbReference type="AlphaFoldDB" id="A0AAD9IIZ9"/>
<protein>
    <recommendedName>
        <fullName evidence="2">2Fe-2S ferredoxin</fullName>
    </recommendedName>
</protein>
<accession>A0AAD9IIZ9</accession>
<evidence type="ECO:0000256" key="4">
    <source>
        <dbReference type="ARBA" id="ARBA00022714"/>
    </source>
</evidence>
<evidence type="ECO:0000256" key="5">
    <source>
        <dbReference type="ARBA" id="ARBA00022723"/>
    </source>
</evidence>
<name>A0AAD9IIZ9_PROWI</name>
<dbReference type="GO" id="GO:0140647">
    <property type="term" value="P:P450-containing electron transport chain"/>
    <property type="evidence" value="ECO:0007669"/>
    <property type="project" value="InterPro"/>
</dbReference>
<dbReference type="GO" id="GO:0005739">
    <property type="term" value="C:mitochondrion"/>
    <property type="evidence" value="ECO:0007669"/>
    <property type="project" value="TreeGrafter"/>
</dbReference>
<dbReference type="InterPro" id="IPR001055">
    <property type="entry name" value="Adrenodoxin-like"/>
</dbReference>
<dbReference type="GO" id="GO:0046872">
    <property type="term" value="F:metal ion binding"/>
    <property type="evidence" value="ECO:0007669"/>
    <property type="project" value="UniProtKB-KW"/>
</dbReference>
<dbReference type="GO" id="GO:0051537">
    <property type="term" value="F:2 iron, 2 sulfur cluster binding"/>
    <property type="evidence" value="ECO:0007669"/>
    <property type="project" value="UniProtKB-KW"/>
</dbReference>
<evidence type="ECO:0000313" key="14">
    <source>
        <dbReference type="Proteomes" id="UP001255856"/>
    </source>
</evidence>
<keyword evidence="14" id="KW-1185">Reference proteome</keyword>
<evidence type="ECO:0000256" key="2">
    <source>
        <dbReference type="ARBA" id="ARBA00019395"/>
    </source>
</evidence>